<protein>
    <submittedName>
        <fullName evidence="2">Uncharacterized protein</fullName>
    </submittedName>
</protein>
<keyword evidence="1" id="KW-1133">Transmembrane helix</keyword>
<keyword evidence="1" id="KW-0812">Transmembrane</keyword>
<dbReference type="AlphaFoldDB" id="A0A921QEF7"/>
<comment type="caution">
    <text evidence="2">The sequence shown here is derived from an EMBL/GenBank/DDBJ whole genome shotgun (WGS) entry which is preliminary data.</text>
</comment>
<keyword evidence="1" id="KW-0472">Membrane</keyword>
<proteinExistence type="predicted"/>
<reference evidence="2" key="2">
    <citation type="submission" date="2020-10" db="EMBL/GenBank/DDBJ databases">
        <authorList>
            <person name="Cooper E.A."/>
            <person name="Brenton Z.W."/>
            <person name="Flinn B.S."/>
            <person name="Jenkins J."/>
            <person name="Shu S."/>
            <person name="Flowers D."/>
            <person name="Luo F."/>
            <person name="Wang Y."/>
            <person name="Xia P."/>
            <person name="Barry K."/>
            <person name="Daum C."/>
            <person name="Lipzen A."/>
            <person name="Yoshinaga Y."/>
            <person name="Schmutz J."/>
            <person name="Saski C."/>
            <person name="Vermerris W."/>
            <person name="Kresovich S."/>
        </authorList>
    </citation>
    <scope>NUCLEOTIDE SEQUENCE</scope>
</reference>
<reference evidence="2" key="1">
    <citation type="journal article" date="2019" name="BMC Genomics">
        <title>A new reference genome for Sorghum bicolor reveals high levels of sequence similarity between sweet and grain genotypes: implications for the genetics of sugar metabolism.</title>
        <authorList>
            <person name="Cooper E.A."/>
            <person name="Brenton Z.W."/>
            <person name="Flinn B.S."/>
            <person name="Jenkins J."/>
            <person name="Shu S."/>
            <person name="Flowers D."/>
            <person name="Luo F."/>
            <person name="Wang Y."/>
            <person name="Xia P."/>
            <person name="Barry K."/>
            <person name="Daum C."/>
            <person name="Lipzen A."/>
            <person name="Yoshinaga Y."/>
            <person name="Schmutz J."/>
            <person name="Saski C."/>
            <person name="Vermerris W."/>
            <person name="Kresovich S."/>
        </authorList>
    </citation>
    <scope>NUCLEOTIDE SEQUENCE</scope>
</reference>
<organism evidence="2 3">
    <name type="scientific">Sorghum bicolor</name>
    <name type="common">Sorghum</name>
    <name type="synonym">Sorghum vulgare</name>
    <dbReference type="NCBI Taxonomy" id="4558"/>
    <lineage>
        <taxon>Eukaryota</taxon>
        <taxon>Viridiplantae</taxon>
        <taxon>Streptophyta</taxon>
        <taxon>Embryophyta</taxon>
        <taxon>Tracheophyta</taxon>
        <taxon>Spermatophyta</taxon>
        <taxon>Magnoliopsida</taxon>
        <taxon>Liliopsida</taxon>
        <taxon>Poales</taxon>
        <taxon>Poaceae</taxon>
        <taxon>PACMAD clade</taxon>
        <taxon>Panicoideae</taxon>
        <taxon>Andropogonodae</taxon>
        <taxon>Andropogoneae</taxon>
        <taxon>Sorghinae</taxon>
        <taxon>Sorghum</taxon>
    </lineage>
</organism>
<sequence>MTSSSSSRQLLLHDPPHDEHSLVGIFFLSSLVFNPVILLALASAASYHPTGVCRSATIADNAELQAPAMAPLPKIYETKLVPDVIN</sequence>
<evidence type="ECO:0000313" key="2">
    <source>
        <dbReference type="EMBL" id="KAG0519202.1"/>
    </source>
</evidence>
<evidence type="ECO:0000256" key="1">
    <source>
        <dbReference type="SAM" id="Phobius"/>
    </source>
</evidence>
<feature type="transmembrane region" description="Helical" evidence="1">
    <location>
        <begin position="20"/>
        <end position="41"/>
    </location>
</feature>
<name>A0A921QEF7_SORBI</name>
<accession>A0A921QEF7</accession>
<gene>
    <name evidence="2" type="ORF">BDA96_09G244100</name>
</gene>
<dbReference type="Proteomes" id="UP000807115">
    <property type="component" value="Chromosome 9"/>
</dbReference>
<evidence type="ECO:0000313" key="3">
    <source>
        <dbReference type="Proteomes" id="UP000807115"/>
    </source>
</evidence>
<dbReference type="EMBL" id="CM027688">
    <property type="protein sequence ID" value="KAG0519202.1"/>
    <property type="molecule type" value="Genomic_DNA"/>
</dbReference>